<dbReference type="EC" id="4.2.3.-" evidence="4"/>
<dbReference type="PANTHER" id="PTHR35201:SF4">
    <property type="entry name" value="BETA-PINACENE SYNTHASE-RELATED"/>
    <property type="match status" value="1"/>
</dbReference>
<organism evidence="5 6">
    <name type="scientific">Lasiosphaeris hirsuta</name>
    <dbReference type="NCBI Taxonomy" id="260670"/>
    <lineage>
        <taxon>Eukaryota</taxon>
        <taxon>Fungi</taxon>
        <taxon>Dikarya</taxon>
        <taxon>Ascomycota</taxon>
        <taxon>Pezizomycotina</taxon>
        <taxon>Sordariomycetes</taxon>
        <taxon>Sordariomycetidae</taxon>
        <taxon>Sordariales</taxon>
        <taxon>Lasiosphaeriaceae</taxon>
        <taxon>Lasiosphaeris</taxon>
    </lineage>
</organism>
<evidence type="ECO:0000256" key="4">
    <source>
        <dbReference type="RuleBase" id="RU366034"/>
    </source>
</evidence>
<dbReference type="InterPro" id="IPR034686">
    <property type="entry name" value="Terpene_cyclase-like_2"/>
</dbReference>
<protein>
    <recommendedName>
        <fullName evidence="4">Terpene synthase</fullName>
        <ecNumber evidence="4">4.2.3.-</ecNumber>
    </recommendedName>
</protein>
<dbReference type="Gene3D" id="1.10.600.10">
    <property type="entry name" value="Farnesyl Diphosphate Synthase"/>
    <property type="match status" value="1"/>
</dbReference>
<evidence type="ECO:0000256" key="3">
    <source>
        <dbReference type="ARBA" id="ARBA00022842"/>
    </source>
</evidence>
<dbReference type="InterPro" id="IPR008949">
    <property type="entry name" value="Isoprenoid_synthase_dom_sf"/>
</dbReference>
<dbReference type="Pfam" id="PF19086">
    <property type="entry name" value="Terpene_syn_C_2"/>
    <property type="match status" value="1"/>
</dbReference>
<proteinExistence type="inferred from homology"/>
<comment type="similarity">
    <text evidence="2 4">Belongs to the terpene synthase family.</text>
</comment>
<comment type="cofactor">
    <cofactor evidence="1 4">
        <name>Mg(2+)</name>
        <dbReference type="ChEBI" id="CHEBI:18420"/>
    </cofactor>
</comment>
<evidence type="ECO:0000256" key="2">
    <source>
        <dbReference type="ARBA" id="ARBA00006333"/>
    </source>
</evidence>
<keyword evidence="4" id="KW-0456">Lyase</keyword>
<keyword evidence="4" id="KW-0479">Metal-binding</keyword>
<dbReference type="GO" id="GO:0008299">
    <property type="term" value="P:isoprenoid biosynthetic process"/>
    <property type="evidence" value="ECO:0007669"/>
    <property type="project" value="UniProtKB-ARBA"/>
</dbReference>
<comment type="caution">
    <text evidence="5">The sequence shown here is derived from an EMBL/GenBank/DDBJ whole genome shotgun (WGS) entry which is preliminary data.</text>
</comment>
<sequence length="402" mass="45153">MASKSELHAKLITDLKGQVMHVPDMQAMFPNWPSGGRNKYYKRLKARLDEITETVYPTEELRRGPAKHDFAFFTSMYATPPLPHQRCPPPALSLTLTPHLTTHLQDTADHGPTSLFPDADWDEFYTCGLFNFWLFHCDDAMDEEQGSVALGLAASCRYRRQVLEYTRHCLDLPGPTDPPAGVVSGLLWRLGLRGGGPAAAPPRPNLPNGVFEEFGRRVRVEAGEAFRWGLYKEIEDYICGCEAEQKERLAGEMAGDLESYLRVRRSTSGVRHYGYITQLGLGMRLPIRTLQSAQMQALWDEMNLIIIIQNDILSLRKELTGGCVHNAVAVMYNQGRRLDDVVRELMTRLEASRDRFDELADGVSEMAGGADKKELLRYIDGLRTSNTGTLEFCALMEVPAAK</sequence>
<dbReference type="GO" id="GO:0046872">
    <property type="term" value="F:metal ion binding"/>
    <property type="evidence" value="ECO:0007669"/>
    <property type="project" value="UniProtKB-KW"/>
</dbReference>
<evidence type="ECO:0000313" key="6">
    <source>
        <dbReference type="Proteomes" id="UP001172102"/>
    </source>
</evidence>
<accession>A0AA40BDK5</accession>
<dbReference type="GO" id="GO:0010333">
    <property type="term" value="F:terpene synthase activity"/>
    <property type="evidence" value="ECO:0007669"/>
    <property type="project" value="InterPro"/>
</dbReference>
<evidence type="ECO:0000256" key="1">
    <source>
        <dbReference type="ARBA" id="ARBA00001946"/>
    </source>
</evidence>
<name>A0AA40BDK5_9PEZI</name>
<dbReference type="SUPFAM" id="SSF48576">
    <property type="entry name" value="Terpenoid synthases"/>
    <property type="match status" value="1"/>
</dbReference>
<keyword evidence="6" id="KW-1185">Reference proteome</keyword>
<keyword evidence="3 4" id="KW-0460">Magnesium</keyword>
<dbReference type="Proteomes" id="UP001172102">
    <property type="component" value="Unassembled WGS sequence"/>
</dbReference>
<evidence type="ECO:0000313" key="5">
    <source>
        <dbReference type="EMBL" id="KAK0732282.1"/>
    </source>
</evidence>
<dbReference type="EMBL" id="JAUKUA010000001">
    <property type="protein sequence ID" value="KAK0732282.1"/>
    <property type="molecule type" value="Genomic_DNA"/>
</dbReference>
<dbReference type="AlphaFoldDB" id="A0AA40BDK5"/>
<gene>
    <name evidence="5" type="ORF">B0H67DRAFT_655692</name>
</gene>
<dbReference type="PANTHER" id="PTHR35201">
    <property type="entry name" value="TERPENE SYNTHASE"/>
    <property type="match status" value="1"/>
</dbReference>
<reference evidence="5" key="1">
    <citation type="submission" date="2023-06" db="EMBL/GenBank/DDBJ databases">
        <title>Genome-scale phylogeny and comparative genomics of the fungal order Sordariales.</title>
        <authorList>
            <consortium name="Lawrence Berkeley National Laboratory"/>
            <person name="Hensen N."/>
            <person name="Bonometti L."/>
            <person name="Westerberg I."/>
            <person name="Brannstrom I.O."/>
            <person name="Guillou S."/>
            <person name="Cros-Aarteil S."/>
            <person name="Calhoun S."/>
            <person name="Haridas S."/>
            <person name="Kuo A."/>
            <person name="Mondo S."/>
            <person name="Pangilinan J."/>
            <person name="Riley R."/>
            <person name="Labutti K."/>
            <person name="Andreopoulos B."/>
            <person name="Lipzen A."/>
            <person name="Chen C."/>
            <person name="Yanf M."/>
            <person name="Daum C."/>
            <person name="Ng V."/>
            <person name="Clum A."/>
            <person name="Steindorff A."/>
            <person name="Ohm R."/>
            <person name="Martin F."/>
            <person name="Silar P."/>
            <person name="Natvig D."/>
            <person name="Lalanne C."/>
            <person name="Gautier V."/>
            <person name="Ament-Velasquez S.L."/>
            <person name="Kruys A."/>
            <person name="Hutchinson M.I."/>
            <person name="Powell A.J."/>
            <person name="Barry K."/>
            <person name="Miller A.N."/>
            <person name="Grigoriev I.V."/>
            <person name="Debuchy R."/>
            <person name="Gladieux P."/>
            <person name="Thoren M.H."/>
            <person name="Johannesson H."/>
        </authorList>
    </citation>
    <scope>NUCLEOTIDE SEQUENCE</scope>
    <source>
        <strain evidence="5">SMH4607-1</strain>
    </source>
</reference>